<dbReference type="PANTHER" id="PTHR36582">
    <property type="entry name" value="ANTITOXIN PARD"/>
    <property type="match status" value="1"/>
</dbReference>
<protein>
    <submittedName>
        <fullName evidence="3">Antitoxin ParD4</fullName>
    </submittedName>
</protein>
<comment type="similarity">
    <text evidence="1">Belongs to the ParD antitoxin family.</text>
</comment>
<dbReference type="RefSeq" id="WP_127083227.1">
    <property type="nucleotide sequence ID" value="NZ_RSCL01000012.1"/>
</dbReference>
<gene>
    <name evidence="3" type="primary">parD4</name>
    <name evidence="3" type="ORF">DSM106972_048780</name>
</gene>
<dbReference type="OrthoDB" id="515108at2"/>
<dbReference type="InterPro" id="IPR038296">
    <property type="entry name" value="ParD_sf"/>
</dbReference>
<dbReference type="AlphaFoldDB" id="A0A3S1ALZ7"/>
<dbReference type="CDD" id="cd22231">
    <property type="entry name" value="RHH_NikR_HicB-like"/>
    <property type="match status" value="1"/>
</dbReference>
<dbReference type="InterPro" id="IPR022789">
    <property type="entry name" value="ParD"/>
</dbReference>
<reference evidence="3" key="2">
    <citation type="journal article" date="2019" name="Genome Biol. Evol.">
        <title>Day and night: Metabolic profiles and evolutionary relationships of six axenic non-marine cyanobacteria.</title>
        <authorList>
            <person name="Will S.E."/>
            <person name="Henke P."/>
            <person name="Boedeker C."/>
            <person name="Huang S."/>
            <person name="Brinkmann H."/>
            <person name="Rohde M."/>
            <person name="Jarek M."/>
            <person name="Friedl T."/>
            <person name="Seufert S."/>
            <person name="Schumacher M."/>
            <person name="Overmann J."/>
            <person name="Neumann-Schaal M."/>
            <person name="Petersen J."/>
        </authorList>
    </citation>
    <scope>NUCLEOTIDE SEQUENCE [LARGE SCALE GENOMIC DNA]</scope>
    <source>
        <strain evidence="3">PCC 7102</strain>
    </source>
</reference>
<dbReference type="InterPro" id="IPR010985">
    <property type="entry name" value="Ribbon_hlx_hlx"/>
</dbReference>
<dbReference type="Proteomes" id="UP000271624">
    <property type="component" value="Unassembled WGS sequence"/>
</dbReference>
<evidence type="ECO:0000313" key="4">
    <source>
        <dbReference type="Proteomes" id="UP000271624"/>
    </source>
</evidence>
<dbReference type="Pfam" id="PF03693">
    <property type="entry name" value="ParD_antitoxin"/>
    <property type="match status" value="1"/>
</dbReference>
<reference evidence="3" key="1">
    <citation type="submission" date="2018-12" db="EMBL/GenBank/DDBJ databases">
        <authorList>
            <person name="Will S."/>
            <person name="Neumann-Schaal M."/>
            <person name="Henke P."/>
        </authorList>
    </citation>
    <scope>NUCLEOTIDE SEQUENCE</scope>
    <source>
        <strain evidence="3">PCC 7102</strain>
    </source>
</reference>
<evidence type="ECO:0000256" key="1">
    <source>
        <dbReference type="ARBA" id="ARBA00008580"/>
    </source>
</evidence>
<dbReference type="EMBL" id="RSCL01000012">
    <property type="protein sequence ID" value="RUT03964.1"/>
    <property type="molecule type" value="Genomic_DNA"/>
</dbReference>
<proteinExistence type="inferred from homology"/>
<dbReference type="Gene3D" id="6.10.10.120">
    <property type="entry name" value="Antitoxin ParD1-like"/>
    <property type="match status" value="1"/>
</dbReference>
<accession>A0A3S1ALZ7</accession>
<dbReference type="SUPFAM" id="SSF47598">
    <property type="entry name" value="Ribbon-helix-helix"/>
    <property type="match status" value="1"/>
</dbReference>
<comment type="caution">
    <text evidence="3">The sequence shown here is derived from an EMBL/GenBank/DDBJ whole genome shotgun (WGS) entry which is preliminary data.</text>
</comment>
<sequence>MVMMRKTITIPDAMDEWVKAQIESGRYGNDSEYFRDLIRRDQDKRQAEQNLLSLIQEGLDSGVSGSTVHDIMKRVEDRLKNNGSLPTD</sequence>
<dbReference type="NCBIfam" id="TIGR02606">
    <property type="entry name" value="antidote_CC2985"/>
    <property type="match status" value="1"/>
</dbReference>
<organism evidence="3 4">
    <name type="scientific">Dulcicalothrix desertica PCC 7102</name>
    <dbReference type="NCBI Taxonomy" id="232991"/>
    <lineage>
        <taxon>Bacteria</taxon>
        <taxon>Bacillati</taxon>
        <taxon>Cyanobacteriota</taxon>
        <taxon>Cyanophyceae</taxon>
        <taxon>Nostocales</taxon>
        <taxon>Calotrichaceae</taxon>
        <taxon>Dulcicalothrix</taxon>
    </lineage>
</organism>
<dbReference type="GO" id="GO:0006355">
    <property type="term" value="P:regulation of DNA-templated transcription"/>
    <property type="evidence" value="ECO:0007669"/>
    <property type="project" value="InterPro"/>
</dbReference>
<evidence type="ECO:0000313" key="3">
    <source>
        <dbReference type="EMBL" id="RUT03964.1"/>
    </source>
</evidence>
<keyword evidence="2" id="KW-1277">Toxin-antitoxin system</keyword>
<name>A0A3S1ALZ7_9CYAN</name>
<dbReference type="PANTHER" id="PTHR36582:SF2">
    <property type="entry name" value="ANTITOXIN PARD"/>
    <property type="match status" value="1"/>
</dbReference>
<keyword evidence="4" id="KW-1185">Reference proteome</keyword>
<evidence type="ECO:0000256" key="2">
    <source>
        <dbReference type="ARBA" id="ARBA00022649"/>
    </source>
</evidence>